<protein>
    <submittedName>
        <fullName evidence="1">Uncharacterized protein</fullName>
    </submittedName>
</protein>
<dbReference type="AlphaFoldDB" id="A0A1G2D2Q8"/>
<name>A0A1G2D2Q8_9BACT</name>
<dbReference type="EMBL" id="MHLL01000050">
    <property type="protein sequence ID" value="OGZ07883.1"/>
    <property type="molecule type" value="Genomic_DNA"/>
</dbReference>
<reference evidence="1 2" key="1">
    <citation type="journal article" date="2016" name="Nat. Commun.">
        <title>Thousands of microbial genomes shed light on interconnected biogeochemical processes in an aquifer system.</title>
        <authorList>
            <person name="Anantharaman K."/>
            <person name="Brown C.T."/>
            <person name="Hug L.A."/>
            <person name="Sharon I."/>
            <person name="Castelle C.J."/>
            <person name="Probst A.J."/>
            <person name="Thomas B.C."/>
            <person name="Singh A."/>
            <person name="Wilkins M.J."/>
            <person name="Karaoz U."/>
            <person name="Brodie E.L."/>
            <person name="Williams K.H."/>
            <person name="Hubbard S.S."/>
            <person name="Banfield J.F."/>
        </authorList>
    </citation>
    <scope>NUCLEOTIDE SEQUENCE [LARGE SCALE GENOMIC DNA]</scope>
</reference>
<sequence>MKIRATCSTRHDHVVASAGDILPLLEKGETLSLQFFAGRSALKAWLVGRCPTLERNFIEVFDTFSFRDDDGMKDHHRNPARYAELMKQLGKKNPSVVVDGWKLQGFFSLISAILEIKVCERYRGLRYREKFYEKNGQSLNALATIWKYIGACRGN</sequence>
<evidence type="ECO:0000313" key="2">
    <source>
        <dbReference type="Proteomes" id="UP000177996"/>
    </source>
</evidence>
<gene>
    <name evidence="1" type="ORF">A3D65_02905</name>
</gene>
<dbReference type="STRING" id="1798661.A3D65_02905"/>
<comment type="caution">
    <text evidence="1">The sequence shown here is derived from an EMBL/GenBank/DDBJ whole genome shotgun (WGS) entry which is preliminary data.</text>
</comment>
<proteinExistence type="predicted"/>
<evidence type="ECO:0000313" key="1">
    <source>
        <dbReference type="EMBL" id="OGZ07883.1"/>
    </source>
</evidence>
<organism evidence="1 2">
    <name type="scientific">Candidatus Lloydbacteria bacterium RIFCSPHIGHO2_02_FULL_50_13</name>
    <dbReference type="NCBI Taxonomy" id="1798661"/>
    <lineage>
        <taxon>Bacteria</taxon>
        <taxon>Candidatus Lloydiibacteriota</taxon>
    </lineage>
</organism>
<dbReference type="Proteomes" id="UP000177996">
    <property type="component" value="Unassembled WGS sequence"/>
</dbReference>
<accession>A0A1G2D2Q8</accession>